<dbReference type="EMBL" id="OX459954">
    <property type="protein sequence ID" value="CAI9159032.1"/>
    <property type="molecule type" value="Genomic_DNA"/>
</dbReference>
<feature type="compositionally biased region" description="Basic residues" evidence="1">
    <location>
        <begin position="69"/>
        <end position="86"/>
    </location>
</feature>
<dbReference type="Proteomes" id="UP001176941">
    <property type="component" value="Chromosome 18"/>
</dbReference>
<proteinExistence type="predicted"/>
<evidence type="ECO:0000313" key="3">
    <source>
        <dbReference type="Proteomes" id="UP001176941"/>
    </source>
</evidence>
<protein>
    <submittedName>
        <fullName evidence="2">Uncharacterized protein</fullName>
    </submittedName>
</protein>
<accession>A0ABN8YBQ7</accession>
<name>A0ABN8YBQ7_RANTA</name>
<evidence type="ECO:0000313" key="2">
    <source>
        <dbReference type="EMBL" id="CAI9159032.1"/>
    </source>
</evidence>
<sequence>MVLHYKAVDLHEVSSARRGGLVGEAGVGVAHWARSGRLSQVKVCSSRRKRRPCCLGNRIQSVSQSERRGLRRHRRPVGSAVTRKRSGLCGSEHPSVSMSPADLIPSAAGST</sequence>
<keyword evidence="3" id="KW-1185">Reference proteome</keyword>
<feature type="region of interest" description="Disordered" evidence="1">
    <location>
        <begin position="64"/>
        <end position="111"/>
    </location>
</feature>
<evidence type="ECO:0000256" key="1">
    <source>
        <dbReference type="SAM" id="MobiDB-lite"/>
    </source>
</evidence>
<organism evidence="2 3">
    <name type="scientific">Rangifer tarandus platyrhynchus</name>
    <name type="common">Svalbard reindeer</name>
    <dbReference type="NCBI Taxonomy" id="3082113"/>
    <lineage>
        <taxon>Eukaryota</taxon>
        <taxon>Metazoa</taxon>
        <taxon>Chordata</taxon>
        <taxon>Craniata</taxon>
        <taxon>Vertebrata</taxon>
        <taxon>Euteleostomi</taxon>
        <taxon>Mammalia</taxon>
        <taxon>Eutheria</taxon>
        <taxon>Laurasiatheria</taxon>
        <taxon>Artiodactyla</taxon>
        <taxon>Ruminantia</taxon>
        <taxon>Pecora</taxon>
        <taxon>Cervidae</taxon>
        <taxon>Odocoileinae</taxon>
        <taxon>Rangifer</taxon>
    </lineage>
</organism>
<gene>
    <name evidence="2" type="ORF">MRATA1EN1_LOCUS7994</name>
</gene>
<reference evidence="2" key="1">
    <citation type="submission" date="2023-04" db="EMBL/GenBank/DDBJ databases">
        <authorList>
            <consortium name="ELIXIR-Norway"/>
        </authorList>
    </citation>
    <scope>NUCLEOTIDE SEQUENCE [LARGE SCALE GENOMIC DNA]</scope>
</reference>